<dbReference type="AlphaFoldDB" id="A0A7Y0Q985"/>
<dbReference type="Gene3D" id="3.30.700.10">
    <property type="entry name" value="Glycoprotein, Type 4 Pilin"/>
    <property type="match status" value="1"/>
</dbReference>
<organism evidence="2 3">
    <name type="scientific">Thalassotalea algicola</name>
    <dbReference type="NCBI Taxonomy" id="2716224"/>
    <lineage>
        <taxon>Bacteria</taxon>
        <taxon>Pseudomonadati</taxon>
        <taxon>Pseudomonadota</taxon>
        <taxon>Gammaproteobacteria</taxon>
        <taxon>Alteromonadales</taxon>
        <taxon>Colwelliaceae</taxon>
        <taxon>Thalassotalea</taxon>
    </lineage>
</organism>
<accession>A0A7Y0Q985</accession>
<proteinExistence type="predicted"/>
<keyword evidence="1" id="KW-0472">Membrane</keyword>
<evidence type="ECO:0000313" key="2">
    <source>
        <dbReference type="EMBL" id="NMP32945.1"/>
    </source>
</evidence>
<evidence type="ECO:0000256" key="1">
    <source>
        <dbReference type="SAM" id="Phobius"/>
    </source>
</evidence>
<dbReference type="NCBIfam" id="TIGR02532">
    <property type="entry name" value="IV_pilin_GFxxxE"/>
    <property type="match status" value="1"/>
</dbReference>
<feature type="transmembrane region" description="Helical" evidence="1">
    <location>
        <begin position="12"/>
        <end position="35"/>
    </location>
</feature>
<keyword evidence="3" id="KW-1185">Reference proteome</keyword>
<dbReference type="EMBL" id="JABBXH010000005">
    <property type="protein sequence ID" value="NMP32945.1"/>
    <property type="molecule type" value="Genomic_DNA"/>
</dbReference>
<name>A0A7Y0Q985_9GAMM</name>
<dbReference type="Proteomes" id="UP000568664">
    <property type="component" value="Unassembled WGS sequence"/>
</dbReference>
<dbReference type="InterPro" id="IPR045584">
    <property type="entry name" value="Pilin-like"/>
</dbReference>
<dbReference type="SUPFAM" id="SSF54523">
    <property type="entry name" value="Pili subunits"/>
    <property type="match status" value="1"/>
</dbReference>
<keyword evidence="1" id="KW-0812">Transmembrane</keyword>
<sequence length="143" mass="16260">MPLRKGKHVGFTLIELMIVMSIVALLMGMVGPIAFNSLDKAKAKQEMLTLKVWFRKVSARAYQTGKNHTIELNGKKIFLYVENVLQPIEQTSFESLFFQPQQLKYNDKGFVDTDKLVGSYRGQPLELELSVWVNGETEIAQAH</sequence>
<comment type="caution">
    <text evidence="2">The sequence shown here is derived from an EMBL/GenBank/DDBJ whole genome shotgun (WGS) entry which is preliminary data.</text>
</comment>
<dbReference type="RefSeq" id="WP_169076263.1">
    <property type="nucleotide sequence ID" value="NZ_JABBXH010000005.1"/>
</dbReference>
<dbReference type="Pfam" id="PF07963">
    <property type="entry name" value="N_methyl"/>
    <property type="match status" value="1"/>
</dbReference>
<reference evidence="2 3" key="1">
    <citation type="submission" date="2020-04" db="EMBL/GenBank/DDBJ databases">
        <title>Thalassotalea sp. M1531, isolated from the surface of marine red alga.</title>
        <authorList>
            <person name="Pang L."/>
            <person name="Lu D.-C."/>
        </authorList>
    </citation>
    <scope>NUCLEOTIDE SEQUENCE [LARGE SCALE GENOMIC DNA]</scope>
    <source>
        <strain evidence="2 3">M1531</strain>
    </source>
</reference>
<keyword evidence="1" id="KW-1133">Transmembrane helix</keyword>
<evidence type="ECO:0000313" key="3">
    <source>
        <dbReference type="Proteomes" id="UP000568664"/>
    </source>
</evidence>
<dbReference type="InterPro" id="IPR012902">
    <property type="entry name" value="N_methyl_site"/>
</dbReference>
<protein>
    <submittedName>
        <fullName evidence="2">Type II secretion system protein</fullName>
    </submittedName>
</protein>
<gene>
    <name evidence="2" type="ORF">HII17_15410</name>
</gene>